<evidence type="ECO:0000313" key="1">
    <source>
        <dbReference type="EMBL" id="KAF2767873.1"/>
    </source>
</evidence>
<reference evidence="1" key="1">
    <citation type="journal article" date="2020" name="Stud. Mycol.">
        <title>101 Dothideomycetes genomes: a test case for predicting lifestyles and emergence of pathogens.</title>
        <authorList>
            <person name="Haridas S."/>
            <person name="Albert R."/>
            <person name="Binder M."/>
            <person name="Bloem J."/>
            <person name="Labutti K."/>
            <person name="Salamov A."/>
            <person name="Andreopoulos B."/>
            <person name="Baker S."/>
            <person name="Barry K."/>
            <person name="Bills G."/>
            <person name="Bluhm B."/>
            <person name="Cannon C."/>
            <person name="Castanera R."/>
            <person name="Culley D."/>
            <person name="Daum C."/>
            <person name="Ezra D."/>
            <person name="Gonzalez J."/>
            <person name="Henrissat B."/>
            <person name="Kuo A."/>
            <person name="Liang C."/>
            <person name="Lipzen A."/>
            <person name="Lutzoni F."/>
            <person name="Magnuson J."/>
            <person name="Mondo S."/>
            <person name="Nolan M."/>
            <person name="Ohm R."/>
            <person name="Pangilinan J."/>
            <person name="Park H.-J."/>
            <person name="Ramirez L."/>
            <person name="Alfaro M."/>
            <person name="Sun H."/>
            <person name="Tritt A."/>
            <person name="Yoshinaga Y."/>
            <person name="Zwiers L.-H."/>
            <person name="Turgeon B."/>
            <person name="Goodwin S."/>
            <person name="Spatafora J."/>
            <person name="Crous P."/>
            <person name="Grigoriev I."/>
        </authorList>
    </citation>
    <scope>NUCLEOTIDE SEQUENCE</scope>
    <source>
        <strain evidence="1">CBS 116005</strain>
    </source>
</reference>
<keyword evidence="2" id="KW-1185">Reference proteome</keyword>
<name>A0A6G1L4M2_9PEZI</name>
<protein>
    <submittedName>
        <fullName evidence="1">Uncharacterized protein</fullName>
    </submittedName>
</protein>
<organism evidence="1 2">
    <name type="scientific">Teratosphaeria nubilosa</name>
    <dbReference type="NCBI Taxonomy" id="161662"/>
    <lineage>
        <taxon>Eukaryota</taxon>
        <taxon>Fungi</taxon>
        <taxon>Dikarya</taxon>
        <taxon>Ascomycota</taxon>
        <taxon>Pezizomycotina</taxon>
        <taxon>Dothideomycetes</taxon>
        <taxon>Dothideomycetidae</taxon>
        <taxon>Mycosphaerellales</taxon>
        <taxon>Teratosphaeriaceae</taxon>
        <taxon>Teratosphaeria</taxon>
    </lineage>
</organism>
<accession>A0A6G1L4M2</accession>
<dbReference type="Proteomes" id="UP000799436">
    <property type="component" value="Unassembled WGS sequence"/>
</dbReference>
<proteinExistence type="predicted"/>
<sequence>MERLICILPSTPAHTVSGAMFLPISPQPLTEWMGCLLMPGSIDPTGTAGIQAFDAPCIRAQARWTWTRCA</sequence>
<dbReference type="AlphaFoldDB" id="A0A6G1L4M2"/>
<gene>
    <name evidence="1" type="ORF">EJ03DRAFT_138625</name>
</gene>
<dbReference type="EMBL" id="ML995850">
    <property type="protein sequence ID" value="KAF2767873.1"/>
    <property type="molecule type" value="Genomic_DNA"/>
</dbReference>
<evidence type="ECO:0000313" key="2">
    <source>
        <dbReference type="Proteomes" id="UP000799436"/>
    </source>
</evidence>